<evidence type="ECO:0000256" key="4">
    <source>
        <dbReference type="ARBA" id="ARBA00023136"/>
    </source>
</evidence>
<evidence type="ECO:0000256" key="1">
    <source>
        <dbReference type="ARBA" id="ARBA00004442"/>
    </source>
</evidence>
<proteinExistence type="inferred from homology"/>
<dbReference type="InterPro" id="IPR033985">
    <property type="entry name" value="SusD-like_N"/>
</dbReference>
<name>A0A2N3HGY0_9FLAO</name>
<keyword evidence="5" id="KW-0998">Cell outer membrane</keyword>
<evidence type="ECO:0000313" key="8">
    <source>
        <dbReference type="EMBL" id="PKQ44216.1"/>
    </source>
</evidence>
<keyword evidence="3" id="KW-0732">Signal</keyword>
<organism evidence="8 9">
    <name type="scientific">Confluentibacter flavum</name>
    <dbReference type="NCBI Taxonomy" id="1909700"/>
    <lineage>
        <taxon>Bacteria</taxon>
        <taxon>Pseudomonadati</taxon>
        <taxon>Bacteroidota</taxon>
        <taxon>Flavobacteriia</taxon>
        <taxon>Flavobacteriales</taxon>
        <taxon>Flavobacteriaceae</taxon>
        <taxon>Confluentibacter</taxon>
    </lineage>
</organism>
<dbReference type="EMBL" id="PJEO01000051">
    <property type="protein sequence ID" value="PKQ44216.1"/>
    <property type="molecule type" value="Genomic_DNA"/>
</dbReference>
<feature type="domain" description="RagB/SusD" evidence="6">
    <location>
        <begin position="337"/>
        <end position="433"/>
    </location>
</feature>
<keyword evidence="4" id="KW-0472">Membrane</keyword>
<dbReference type="CDD" id="cd08977">
    <property type="entry name" value="SusD"/>
    <property type="match status" value="1"/>
</dbReference>
<dbReference type="GO" id="GO:0009279">
    <property type="term" value="C:cell outer membrane"/>
    <property type="evidence" value="ECO:0007669"/>
    <property type="project" value="UniProtKB-SubCell"/>
</dbReference>
<dbReference type="Gene3D" id="1.25.40.390">
    <property type="match status" value="1"/>
</dbReference>
<accession>A0A2N3HGY0</accession>
<dbReference type="PROSITE" id="PS51257">
    <property type="entry name" value="PROKAR_LIPOPROTEIN"/>
    <property type="match status" value="1"/>
</dbReference>
<comment type="subcellular location">
    <subcellularLocation>
        <location evidence="1">Cell outer membrane</location>
    </subcellularLocation>
</comment>
<protein>
    <submittedName>
        <fullName evidence="8">RagB/SusD family nutrient uptake outer membrane protein</fullName>
    </submittedName>
</protein>
<keyword evidence="9" id="KW-1185">Reference proteome</keyword>
<dbReference type="Proteomes" id="UP000233435">
    <property type="component" value="Unassembled WGS sequence"/>
</dbReference>
<dbReference type="AlphaFoldDB" id="A0A2N3HGY0"/>
<dbReference type="OrthoDB" id="5694214at2"/>
<dbReference type="RefSeq" id="WP_106660501.1">
    <property type="nucleotide sequence ID" value="NZ_PJEO01000051.1"/>
</dbReference>
<evidence type="ECO:0000313" key="9">
    <source>
        <dbReference type="Proteomes" id="UP000233435"/>
    </source>
</evidence>
<comment type="caution">
    <text evidence="8">The sequence shown here is derived from an EMBL/GenBank/DDBJ whole genome shotgun (WGS) entry which is preliminary data.</text>
</comment>
<evidence type="ECO:0000256" key="5">
    <source>
        <dbReference type="ARBA" id="ARBA00023237"/>
    </source>
</evidence>
<dbReference type="Pfam" id="PF14322">
    <property type="entry name" value="SusD-like_3"/>
    <property type="match status" value="1"/>
</dbReference>
<evidence type="ECO:0000256" key="3">
    <source>
        <dbReference type="ARBA" id="ARBA00022729"/>
    </source>
</evidence>
<sequence length="472" mass="53228">MIIKLDTSLVLPKFRLFQSHLTLIGLMLFYLIQGCDQSIEVDPPKTELVSTTVFEDDRTAKAVMDGVYSRMVGGLGYASGFANSITVKNGLASDELVANGAPDPFYNNNVVPSNSELERYFWEEPYQYIYTVNSILEGLDFSTGVSASLREQLQGEALFIRAFCYFYLVNDFGDVPLHLGSDYEANAKASRSSVNEVYTQIISDLSAAETLLGIDFGVSSGERIRPSSWAAKALLARVYLYTEQWDLAEVKATQLIEHSTLFEVLPNANQVFLKNSSEAIWQLMPVRPNFNTMEGYRFIATRAPVSSETVSETLLNSFESGDLRYANWIGSVSNSSGIWYFPYKYKIRLSSSLAEYSMVLRLAEQYLIRAEARTRLNKLSGALEDLNTIRNRSGLSDSGAEGSEEILQAIYKERQVELFAEWGHRWYDLKRTGLVDQVLSSVKSQWRYTAKLYPIPIKEVDRNPNISQNEGY</sequence>
<evidence type="ECO:0000259" key="7">
    <source>
        <dbReference type="Pfam" id="PF14322"/>
    </source>
</evidence>
<evidence type="ECO:0000259" key="6">
    <source>
        <dbReference type="Pfam" id="PF07980"/>
    </source>
</evidence>
<reference evidence="8 9" key="1">
    <citation type="submission" date="2017-12" db="EMBL/GenBank/DDBJ databases">
        <title>Confluentibacter flavum sp. nov., isolated from the saline lake.</title>
        <authorList>
            <person name="Yu L."/>
        </authorList>
    </citation>
    <scope>NUCLEOTIDE SEQUENCE [LARGE SCALE GENOMIC DNA]</scope>
    <source>
        <strain evidence="8 9">3B</strain>
    </source>
</reference>
<dbReference type="SUPFAM" id="SSF48452">
    <property type="entry name" value="TPR-like"/>
    <property type="match status" value="1"/>
</dbReference>
<feature type="domain" description="SusD-like N-terminal" evidence="7">
    <location>
        <begin position="105"/>
        <end position="240"/>
    </location>
</feature>
<evidence type="ECO:0000256" key="2">
    <source>
        <dbReference type="ARBA" id="ARBA00006275"/>
    </source>
</evidence>
<dbReference type="Pfam" id="PF07980">
    <property type="entry name" value="SusD_RagB"/>
    <property type="match status" value="1"/>
</dbReference>
<dbReference type="InterPro" id="IPR011990">
    <property type="entry name" value="TPR-like_helical_dom_sf"/>
</dbReference>
<comment type="similarity">
    <text evidence="2">Belongs to the SusD family.</text>
</comment>
<gene>
    <name evidence="8" type="ORF">CSW08_14025</name>
</gene>
<dbReference type="InterPro" id="IPR012944">
    <property type="entry name" value="SusD_RagB_dom"/>
</dbReference>